<name>A0A0F8A4D8_9HYPO</name>
<dbReference type="EMBL" id="KQ030535">
    <property type="protein sequence ID" value="KJZ73404.1"/>
    <property type="molecule type" value="Genomic_DNA"/>
</dbReference>
<evidence type="ECO:0008006" key="5">
    <source>
        <dbReference type="Google" id="ProtNLM"/>
    </source>
</evidence>
<gene>
    <name evidence="3" type="ORF">HIM_07198</name>
</gene>
<evidence type="ECO:0000256" key="2">
    <source>
        <dbReference type="SAM" id="Phobius"/>
    </source>
</evidence>
<feature type="transmembrane region" description="Helical" evidence="2">
    <location>
        <begin position="189"/>
        <end position="209"/>
    </location>
</feature>
<keyword evidence="2" id="KW-1133">Transmembrane helix</keyword>
<feature type="transmembrane region" description="Helical" evidence="2">
    <location>
        <begin position="229"/>
        <end position="247"/>
    </location>
</feature>
<feature type="transmembrane region" description="Helical" evidence="2">
    <location>
        <begin position="106"/>
        <end position="130"/>
    </location>
</feature>
<accession>A0A0F8A4D8</accession>
<proteinExistence type="predicted"/>
<dbReference type="AlphaFoldDB" id="A0A0F8A4D8"/>
<feature type="compositionally biased region" description="Low complexity" evidence="1">
    <location>
        <begin position="43"/>
        <end position="55"/>
    </location>
</feature>
<reference evidence="3 4" key="1">
    <citation type="journal article" date="2014" name="Genome Biol. Evol.">
        <title>Comparative genomics and transcriptomics analyses reveal divergent lifestyle features of nematode endoparasitic fungus Hirsutella minnesotensis.</title>
        <authorList>
            <person name="Lai Y."/>
            <person name="Liu K."/>
            <person name="Zhang X."/>
            <person name="Zhang X."/>
            <person name="Li K."/>
            <person name="Wang N."/>
            <person name="Shu C."/>
            <person name="Wu Y."/>
            <person name="Wang C."/>
            <person name="Bushley K.E."/>
            <person name="Xiang M."/>
            <person name="Liu X."/>
        </authorList>
    </citation>
    <scope>NUCLEOTIDE SEQUENCE [LARGE SCALE GENOMIC DNA]</scope>
    <source>
        <strain evidence="3 4">3608</strain>
    </source>
</reference>
<feature type="region of interest" description="Disordered" evidence="1">
    <location>
        <begin position="1"/>
        <end position="55"/>
    </location>
</feature>
<protein>
    <recommendedName>
        <fullName evidence="5">Integral membrane protein</fullName>
    </recommendedName>
</protein>
<dbReference type="OrthoDB" id="5089392at2759"/>
<keyword evidence="2" id="KW-0472">Membrane</keyword>
<keyword evidence="4" id="KW-1185">Reference proteome</keyword>
<dbReference type="Proteomes" id="UP000054481">
    <property type="component" value="Unassembled WGS sequence"/>
</dbReference>
<evidence type="ECO:0000256" key="1">
    <source>
        <dbReference type="SAM" id="MobiDB-lite"/>
    </source>
</evidence>
<evidence type="ECO:0000313" key="3">
    <source>
        <dbReference type="EMBL" id="KJZ73404.1"/>
    </source>
</evidence>
<sequence length="480" mass="52201">MPAADERRCATTTAPVEDQSEAVSKTRPASSAADLPVAEKRASSSSDVESPIPSDASPVKLAVARDGQIRFAPGSRLLNNLSWVVGCLELANAGDFAANVWNQVPIPIYAIVLMAIGGTVAGVMCLFAFADSRHAWHNIQFLRRQRCQLLDERARCREGDADSRALDILLCVSFREVWSEIINRWAMDILMGCGAVFISAGTYMAIAGANPAVWQASNLLSGYLGNSPMALFALVNSSWAIYIWSVAQAHVRSSHQHLAGSRAAALVKRRSRNLQLFYAINGTASIVGGVGSMLTATYWWGYVLLIPVIISSIFCNLWWRHRTGYTRSRELPPINPTGLATGLEFAAKAEALLREEQPASPLQAFVPGHPSLSEVLAFLRQNGLGDALCLDVASDPKLRGALGLEHVSKGAEFEVGLDHLASLPAAWHLDLLRKADECISREGPMHFRNRERHLAELLGTCCSMVGKIDFEEEDSSEKHG</sequence>
<evidence type="ECO:0000313" key="4">
    <source>
        <dbReference type="Proteomes" id="UP000054481"/>
    </source>
</evidence>
<organism evidence="3 4">
    <name type="scientific">Hirsutella minnesotensis 3608</name>
    <dbReference type="NCBI Taxonomy" id="1043627"/>
    <lineage>
        <taxon>Eukaryota</taxon>
        <taxon>Fungi</taxon>
        <taxon>Dikarya</taxon>
        <taxon>Ascomycota</taxon>
        <taxon>Pezizomycotina</taxon>
        <taxon>Sordariomycetes</taxon>
        <taxon>Hypocreomycetidae</taxon>
        <taxon>Hypocreales</taxon>
        <taxon>Ophiocordycipitaceae</taxon>
        <taxon>Hirsutella</taxon>
    </lineage>
</organism>
<feature type="transmembrane region" description="Helical" evidence="2">
    <location>
        <begin position="300"/>
        <end position="319"/>
    </location>
</feature>
<keyword evidence="2" id="KW-0812">Transmembrane</keyword>
<feature type="transmembrane region" description="Helical" evidence="2">
    <location>
        <begin position="276"/>
        <end position="294"/>
    </location>
</feature>